<evidence type="ECO:0000256" key="1">
    <source>
        <dbReference type="SAM" id="Phobius"/>
    </source>
</evidence>
<dbReference type="InterPro" id="IPR043993">
    <property type="entry name" value="T4SS_pilin"/>
</dbReference>
<keyword evidence="2" id="KW-0732">Signal</keyword>
<accession>A0A1F6MGR2</accession>
<evidence type="ECO:0000256" key="2">
    <source>
        <dbReference type="SAM" id="SignalP"/>
    </source>
</evidence>
<keyword evidence="1" id="KW-0472">Membrane</keyword>
<keyword evidence="1" id="KW-0812">Transmembrane</keyword>
<comment type="caution">
    <text evidence="3">The sequence shown here is derived from an EMBL/GenBank/DDBJ whole genome shotgun (WGS) entry which is preliminary data.</text>
</comment>
<dbReference type="EMBL" id="MFQE01000041">
    <property type="protein sequence ID" value="OGH70720.1"/>
    <property type="molecule type" value="Genomic_DNA"/>
</dbReference>
<organism evidence="3 4">
    <name type="scientific">Candidatus Magasanikbacteria bacterium RIFCSPHIGHO2_02_FULL_51_14</name>
    <dbReference type="NCBI Taxonomy" id="1798683"/>
    <lineage>
        <taxon>Bacteria</taxon>
        <taxon>Candidatus Magasanikiibacteriota</taxon>
    </lineage>
</organism>
<reference evidence="3 4" key="1">
    <citation type="journal article" date="2016" name="Nat. Commun.">
        <title>Thousands of microbial genomes shed light on interconnected biogeochemical processes in an aquifer system.</title>
        <authorList>
            <person name="Anantharaman K."/>
            <person name="Brown C.T."/>
            <person name="Hug L.A."/>
            <person name="Sharon I."/>
            <person name="Castelle C.J."/>
            <person name="Probst A.J."/>
            <person name="Thomas B.C."/>
            <person name="Singh A."/>
            <person name="Wilkins M.J."/>
            <person name="Karaoz U."/>
            <person name="Brodie E.L."/>
            <person name="Williams K.H."/>
            <person name="Hubbard S.S."/>
            <person name="Banfield J.F."/>
        </authorList>
    </citation>
    <scope>NUCLEOTIDE SEQUENCE [LARGE SCALE GENOMIC DNA]</scope>
</reference>
<feature type="signal peptide" evidence="2">
    <location>
        <begin position="1"/>
        <end position="21"/>
    </location>
</feature>
<proteinExistence type="predicted"/>
<evidence type="ECO:0000313" key="3">
    <source>
        <dbReference type="EMBL" id="OGH70720.1"/>
    </source>
</evidence>
<feature type="chain" id="PRO_5009525647" evidence="2">
    <location>
        <begin position="22"/>
        <end position="538"/>
    </location>
</feature>
<evidence type="ECO:0000313" key="4">
    <source>
        <dbReference type="Proteomes" id="UP000177457"/>
    </source>
</evidence>
<feature type="transmembrane region" description="Helical" evidence="1">
    <location>
        <begin position="113"/>
        <end position="138"/>
    </location>
</feature>
<dbReference type="Proteomes" id="UP000177457">
    <property type="component" value="Unassembled WGS sequence"/>
</dbReference>
<protein>
    <submittedName>
        <fullName evidence="3">Uncharacterized protein</fullName>
    </submittedName>
</protein>
<dbReference type="Pfam" id="PF18895">
    <property type="entry name" value="T4SS_pilin"/>
    <property type="match status" value="1"/>
</dbReference>
<gene>
    <name evidence="3" type="ORF">A3C90_02900</name>
</gene>
<feature type="transmembrane region" description="Helical" evidence="1">
    <location>
        <begin position="150"/>
        <end position="167"/>
    </location>
</feature>
<dbReference type="STRING" id="1798683.A3C90_02900"/>
<sequence>MKTLFFSTILFFLVIPSVASAQIDSRCFARDDCIDERSKLNERLGYGLTVDQIAGGFVREGADCPAQMFSSIGGAMQDAGYCLPVSSADVKITVGGRQRFGNVAEYIAFIYKYSFIVGAVLAVLMIIVAGFQYVVSAGDTTKITSAKKRISGAIMGLVLLATSYTILNTINPALVQLRLPNIWMVRGEQLSPQCADLPANVPLALAREQGADAQTPFSEQLFTTDRSTPAEAACGNEYYISGSNQVCQGSYCPPSSEGVKATCASDPIAGGRTCVSGNVVGIVTVDIGLVELISGGNWLTGLGYKILAGIERTTTGEGWAWPWLDIIDTDPGEVGESGPTDVRLYVVCEATGAVIPAGAYTYSARTHLGAGFLTDDEKKTQRFAFGVSDAEIDRLLGQCLAQGTGAKGYVLEVDFSEGGDPFEEEHFVGEENGSGVDLGDTDNDKKECLLREAPREKFISYDDLKQGIEITIDVENIGDVDDEDDRIRYYGNLGYNVCAQQEEAQAEEAARERCSNLQRSCATGNAQDCLFFYSAGCR</sequence>
<dbReference type="AlphaFoldDB" id="A0A1F6MGR2"/>
<name>A0A1F6MGR2_9BACT</name>
<keyword evidence="1" id="KW-1133">Transmembrane helix</keyword>